<dbReference type="PANTHER" id="PTHR46268">
    <property type="entry name" value="STRESS RESPONSE PROTEIN NHAX"/>
    <property type="match status" value="1"/>
</dbReference>
<accession>A0A176RUH6</accession>
<feature type="non-terminal residue" evidence="3">
    <location>
        <position position="1"/>
    </location>
</feature>
<dbReference type="AlphaFoldDB" id="A0A176RUH6"/>
<gene>
    <name evidence="3" type="ORF">THIOM_004967</name>
</gene>
<evidence type="ECO:0000259" key="2">
    <source>
        <dbReference type="Pfam" id="PF00582"/>
    </source>
</evidence>
<dbReference type="PRINTS" id="PR01438">
    <property type="entry name" value="UNVRSLSTRESS"/>
</dbReference>
<dbReference type="Proteomes" id="UP000076962">
    <property type="component" value="Unassembled WGS sequence"/>
</dbReference>
<keyword evidence="4" id="KW-1185">Reference proteome</keyword>
<protein>
    <submittedName>
        <fullName evidence="3">UspA domain protein</fullName>
    </submittedName>
</protein>
<dbReference type="EMBL" id="LUTY01002815">
    <property type="protein sequence ID" value="OAD19399.1"/>
    <property type="molecule type" value="Genomic_DNA"/>
</dbReference>
<evidence type="ECO:0000313" key="3">
    <source>
        <dbReference type="EMBL" id="OAD19399.1"/>
    </source>
</evidence>
<dbReference type="InterPro" id="IPR006016">
    <property type="entry name" value="UspA"/>
</dbReference>
<dbReference type="Pfam" id="PF00582">
    <property type="entry name" value="Usp"/>
    <property type="match status" value="1"/>
</dbReference>
<reference evidence="3 4" key="1">
    <citation type="submission" date="2016-05" db="EMBL/GenBank/DDBJ databases">
        <title>Single-cell genome of chain-forming Candidatus Thiomargarita nelsonii and comparison to other large sulfur-oxidizing bacteria.</title>
        <authorList>
            <person name="Winkel M."/>
            <person name="Salman V."/>
            <person name="Woyke T."/>
            <person name="Schulz-Vogt H."/>
            <person name="Richter M."/>
            <person name="Flood B."/>
            <person name="Bailey J."/>
            <person name="Amann R."/>
            <person name="Mussmann M."/>
        </authorList>
    </citation>
    <scope>NUCLEOTIDE SEQUENCE [LARGE SCALE GENOMIC DNA]</scope>
    <source>
        <strain evidence="3 4">THI036</strain>
    </source>
</reference>
<dbReference type="SUPFAM" id="SSF52402">
    <property type="entry name" value="Adenine nucleotide alpha hydrolases-like"/>
    <property type="match status" value="1"/>
</dbReference>
<dbReference type="CDD" id="cd00293">
    <property type="entry name" value="USP-like"/>
    <property type="match status" value="1"/>
</dbReference>
<comment type="similarity">
    <text evidence="1">Belongs to the universal stress protein A family.</text>
</comment>
<evidence type="ECO:0000256" key="1">
    <source>
        <dbReference type="ARBA" id="ARBA00008791"/>
    </source>
</evidence>
<dbReference type="PANTHER" id="PTHR46268:SF6">
    <property type="entry name" value="UNIVERSAL STRESS PROTEIN UP12"/>
    <property type="match status" value="1"/>
</dbReference>
<dbReference type="InterPro" id="IPR014729">
    <property type="entry name" value="Rossmann-like_a/b/a_fold"/>
</dbReference>
<feature type="domain" description="UspA" evidence="2">
    <location>
        <begin position="11"/>
        <end position="81"/>
    </location>
</feature>
<proteinExistence type="inferred from homology"/>
<dbReference type="Gene3D" id="3.40.50.620">
    <property type="entry name" value="HUPs"/>
    <property type="match status" value="1"/>
</dbReference>
<comment type="caution">
    <text evidence="3">The sequence shown here is derived from an EMBL/GenBank/DDBJ whole genome shotgun (WGS) entry which is preliminary data.</text>
</comment>
<evidence type="ECO:0000313" key="4">
    <source>
        <dbReference type="Proteomes" id="UP000076962"/>
    </source>
</evidence>
<organism evidence="3 4">
    <name type="scientific">Candidatus Thiomargarita nelsonii</name>
    <dbReference type="NCBI Taxonomy" id="1003181"/>
    <lineage>
        <taxon>Bacteria</taxon>
        <taxon>Pseudomonadati</taxon>
        <taxon>Pseudomonadota</taxon>
        <taxon>Gammaproteobacteria</taxon>
        <taxon>Thiotrichales</taxon>
        <taxon>Thiotrichaceae</taxon>
        <taxon>Thiomargarita</taxon>
    </lineage>
</organism>
<sequence>RRDAETVVERTNKLLEAEGISVESRIVTGRYAESIVETAQNVGCDLIVVGSHGRTGLKKLLLGSVSERVIGLASCAVLVVKG</sequence>
<name>A0A176RUH6_9GAMM</name>
<dbReference type="InterPro" id="IPR006015">
    <property type="entry name" value="Universal_stress_UspA"/>
</dbReference>